<evidence type="ECO:0000256" key="3">
    <source>
        <dbReference type="ARBA" id="ARBA00022692"/>
    </source>
</evidence>
<feature type="transmembrane region" description="Helical" evidence="6">
    <location>
        <begin position="337"/>
        <end position="363"/>
    </location>
</feature>
<feature type="transmembrane region" description="Helical" evidence="6">
    <location>
        <begin position="439"/>
        <end position="464"/>
    </location>
</feature>
<sequence length="595" mass="66042">GNEFCERLAFYGLMSNMVIYMTRIMHYDPAFASVQLMLFEGTCYLTPILGAWLADSRWGRFYCILVFSIIYFVGMVALALSAWIPGLTPDIDADSSKWYQSAFLFGSLYIVALGTGGIKPNVSAFGADQFDESDPQDRLEKKSFFNWFYFAINWGSCLAVTVIVYIQDSVSWAIGFAIPAVAMALAVVTFLAGSSLYTHVEPTESPMTRVVKVLTAAAKNRWRARRRRREARSRTGYSGPVNLPPGALDGSPGIGAAMARVHSYEWLHSAAEQSEDDGAPQSECWGIAGFSTEQVEEVRMVVRMLPIFLTTIFYWTIYSQMGSFFVVQGASMDRVMFGGGFVIPSASLALFNTISIIVLIPIYDRGVVPLLRRFGMKLSHLQRIGYGLLVCMLSMLAGATVEWYRLRLFAQGAVLTNDANREAQPDIVDMSVFWQIPQYILVGLSEASPLSLVLASIGQLEFFYDQAPDVMRSCSMALQLLSVAIGSYLSGAVVLAVSSITDSLGYDWIPQDLNYGRLDLFFLLLAGLTFVNLLLFVWVARRYVYKDIPHATKRHVGGLALKPPRGPVPPWAMPREMPDMPIRGQARPITVANLH</sequence>
<dbReference type="AlphaFoldDB" id="I0YMS7"/>
<keyword evidence="8" id="KW-1185">Reference proteome</keyword>
<comment type="subcellular location">
    <subcellularLocation>
        <location evidence="1">Membrane</location>
        <topology evidence="1">Multi-pass membrane protein</topology>
    </subcellularLocation>
</comment>
<evidence type="ECO:0000256" key="1">
    <source>
        <dbReference type="ARBA" id="ARBA00004141"/>
    </source>
</evidence>
<feature type="transmembrane region" description="Helical" evidence="6">
    <location>
        <begin position="476"/>
        <end position="500"/>
    </location>
</feature>
<comment type="caution">
    <text evidence="7">The sequence shown here is derived from an EMBL/GenBank/DDBJ whole genome shotgun (WGS) entry which is preliminary data.</text>
</comment>
<dbReference type="InterPro" id="IPR036259">
    <property type="entry name" value="MFS_trans_sf"/>
</dbReference>
<feature type="non-terminal residue" evidence="7">
    <location>
        <position position="1"/>
    </location>
</feature>
<dbReference type="Gene3D" id="1.20.1250.20">
    <property type="entry name" value="MFS general substrate transporter like domains"/>
    <property type="match status" value="1"/>
</dbReference>
<dbReference type="STRING" id="574566.I0YMS7"/>
<feature type="transmembrane region" description="Helical" evidence="6">
    <location>
        <begin position="147"/>
        <end position="166"/>
    </location>
</feature>
<reference evidence="7 8" key="1">
    <citation type="journal article" date="2012" name="Genome Biol.">
        <title>The genome of the polar eukaryotic microalga coccomyxa subellipsoidea reveals traits of cold adaptation.</title>
        <authorList>
            <person name="Blanc G."/>
            <person name="Agarkova I."/>
            <person name="Grimwood J."/>
            <person name="Kuo A."/>
            <person name="Brueggeman A."/>
            <person name="Dunigan D."/>
            <person name="Gurnon J."/>
            <person name="Ladunga I."/>
            <person name="Lindquist E."/>
            <person name="Lucas S."/>
            <person name="Pangilinan J."/>
            <person name="Proschold T."/>
            <person name="Salamov A."/>
            <person name="Schmutz J."/>
            <person name="Weeks D."/>
            <person name="Yamada T."/>
            <person name="Claverie J.M."/>
            <person name="Grigoriev I."/>
            <person name="Van Etten J."/>
            <person name="Lomsadze A."/>
            <person name="Borodovsky M."/>
        </authorList>
    </citation>
    <scope>NUCLEOTIDE SEQUENCE [LARGE SCALE GENOMIC DNA]</scope>
    <source>
        <strain evidence="7 8">C-169</strain>
    </source>
</reference>
<feature type="transmembrane region" description="Helical" evidence="6">
    <location>
        <begin position="520"/>
        <end position="540"/>
    </location>
</feature>
<evidence type="ECO:0000256" key="4">
    <source>
        <dbReference type="ARBA" id="ARBA00022989"/>
    </source>
</evidence>
<feature type="transmembrane region" description="Helical" evidence="6">
    <location>
        <begin position="98"/>
        <end position="118"/>
    </location>
</feature>
<feature type="transmembrane region" description="Helical" evidence="6">
    <location>
        <begin position="61"/>
        <end position="86"/>
    </location>
</feature>
<proteinExistence type="inferred from homology"/>
<evidence type="ECO:0000313" key="8">
    <source>
        <dbReference type="Proteomes" id="UP000007264"/>
    </source>
</evidence>
<dbReference type="KEGG" id="csl:COCSUDRAFT_19259"/>
<dbReference type="GeneID" id="17037668"/>
<comment type="similarity">
    <text evidence="2">Belongs to the major facilitator superfamily. Proton-dependent oligopeptide transporter (POT/PTR) (TC 2.A.17) family.</text>
</comment>
<keyword evidence="3 6" id="KW-0812">Transmembrane</keyword>
<keyword evidence="5 6" id="KW-0472">Membrane</keyword>
<gene>
    <name evidence="7" type="ORF">COCSUDRAFT_19259</name>
</gene>
<dbReference type="InterPro" id="IPR000109">
    <property type="entry name" value="POT_fam"/>
</dbReference>
<feature type="transmembrane region" description="Helical" evidence="6">
    <location>
        <begin position="30"/>
        <end position="54"/>
    </location>
</feature>
<evidence type="ECO:0000256" key="2">
    <source>
        <dbReference type="ARBA" id="ARBA00005982"/>
    </source>
</evidence>
<keyword evidence="4 6" id="KW-1133">Transmembrane helix</keyword>
<name>I0YMS7_COCSC</name>
<dbReference type="GO" id="GO:0022857">
    <property type="term" value="F:transmembrane transporter activity"/>
    <property type="evidence" value="ECO:0007669"/>
    <property type="project" value="InterPro"/>
</dbReference>
<evidence type="ECO:0000313" key="7">
    <source>
        <dbReference type="EMBL" id="EIE19696.1"/>
    </source>
</evidence>
<dbReference type="RefSeq" id="XP_005644240.1">
    <property type="nucleotide sequence ID" value="XM_005644183.1"/>
</dbReference>
<dbReference type="EMBL" id="AGSI01000018">
    <property type="protein sequence ID" value="EIE19696.1"/>
    <property type="molecule type" value="Genomic_DNA"/>
</dbReference>
<dbReference type="eggNOG" id="KOG1237">
    <property type="taxonomic scope" value="Eukaryota"/>
</dbReference>
<feature type="transmembrane region" description="Helical" evidence="6">
    <location>
        <begin position="384"/>
        <end position="404"/>
    </location>
</feature>
<evidence type="ECO:0000256" key="6">
    <source>
        <dbReference type="SAM" id="Phobius"/>
    </source>
</evidence>
<organism evidence="7 8">
    <name type="scientific">Coccomyxa subellipsoidea (strain C-169)</name>
    <name type="common">Green microalga</name>
    <dbReference type="NCBI Taxonomy" id="574566"/>
    <lineage>
        <taxon>Eukaryota</taxon>
        <taxon>Viridiplantae</taxon>
        <taxon>Chlorophyta</taxon>
        <taxon>core chlorophytes</taxon>
        <taxon>Trebouxiophyceae</taxon>
        <taxon>Trebouxiophyceae incertae sedis</taxon>
        <taxon>Coccomyxaceae</taxon>
        <taxon>Coccomyxa</taxon>
        <taxon>Coccomyxa subellipsoidea</taxon>
    </lineage>
</organism>
<dbReference type="PANTHER" id="PTHR11654">
    <property type="entry name" value="OLIGOPEPTIDE TRANSPORTER-RELATED"/>
    <property type="match status" value="1"/>
</dbReference>
<feature type="transmembrane region" description="Helical" evidence="6">
    <location>
        <begin position="300"/>
        <end position="317"/>
    </location>
</feature>
<dbReference type="OrthoDB" id="8904098at2759"/>
<dbReference type="CDD" id="cd17351">
    <property type="entry name" value="MFS_NPF"/>
    <property type="match status" value="1"/>
</dbReference>
<dbReference type="Proteomes" id="UP000007264">
    <property type="component" value="Unassembled WGS sequence"/>
</dbReference>
<evidence type="ECO:0000256" key="5">
    <source>
        <dbReference type="ARBA" id="ARBA00023136"/>
    </source>
</evidence>
<dbReference type="GO" id="GO:0016020">
    <property type="term" value="C:membrane"/>
    <property type="evidence" value="ECO:0007669"/>
    <property type="project" value="UniProtKB-SubCell"/>
</dbReference>
<feature type="transmembrane region" description="Helical" evidence="6">
    <location>
        <begin position="172"/>
        <end position="197"/>
    </location>
</feature>
<protein>
    <submittedName>
        <fullName evidence="7">PTR2-domain-containing protein</fullName>
    </submittedName>
</protein>
<dbReference type="Pfam" id="PF00854">
    <property type="entry name" value="PTR2"/>
    <property type="match status" value="1"/>
</dbReference>
<accession>I0YMS7</accession>
<dbReference type="SUPFAM" id="SSF103473">
    <property type="entry name" value="MFS general substrate transporter"/>
    <property type="match status" value="1"/>
</dbReference>